<dbReference type="Pfam" id="PF00560">
    <property type="entry name" value="LRR_1"/>
    <property type="match status" value="2"/>
</dbReference>
<evidence type="ECO:0000313" key="8">
    <source>
        <dbReference type="EMBL" id="KAF7130045.1"/>
    </source>
</evidence>
<evidence type="ECO:0000259" key="7">
    <source>
        <dbReference type="Pfam" id="PF23598"/>
    </source>
</evidence>
<dbReference type="InterPro" id="IPR001611">
    <property type="entry name" value="Leu-rich_rpt"/>
</dbReference>
<dbReference type="GO" id="GO:0016020">
    <property type="term" value="C:membrane"/>
    <property type="evidence" value="ECO:0007669"/>
    <property type="project" value="UniProtKB-SubCell"/>
</dbReference>
<dbReference type="FunFam" id="3.80.10.10:FF:000400">
    <property type="entry name" value="Nuclear pore complex protein NUP107"/>
    <property type="match status" value="1"/>
</dbReference>
<dbReference type="OrthoDB" id="676979at2759"/>
<evidence type="ECO:0000256" key="2">
    <source>
        <dbReference type="ARBA" id="ARBA00022614"/>
    </source>
</evidence>
<organism evidence="8 9">
    <name type="scientific">Rhododendron simsii</name>
    <name type="common">Sims's rhododendron</name>
    <dbReference type="NCBI Taxonomy" id="118357"/>
    <lineage>
        <taxon>Eukaryota</taxon>
        <taxon>Viridiplantae</taxon>
        <taxon>Streptophyta</taxon>
        <taxon>Embryophyta</taxon>
        <taxon>Tracheophyta</taxon>
        <taxon>Spermatophyta</taxon>
        <taxon>Magnoliopsida</taxon>
        <taxon>eudicotyledons</taxon>
        <taxon>Gunneridae</taxon>
        <taxon>Pentapetalae</taxon>
        <taxon>asterids</taxon>
        <taxon>Ericales</taxon>
        <taxon>Ericaceae</taxon>
        <taxon>Ericoideae</taxon>
        <taxon>Rhodoreae</taxon>
        <taxon>Rhododendron</taxon>
    </lineage>
</organism>
<reference evidence="8" key="1">
    <citation type="submission" date="2019-11" db="EMBL/GenBank/DDBJ databases">
        <authorList>
            <person name="Liu Y."/>
            <person name="Hou J."/>
            <person name="Li T.-Q."/>
            <person name="Guan C.-H."/>
            <person name="Wu X."/>
            <person name="Wu H.-Z."/>
            <person name="Ling F."/>
            <person name="Zhang R."/>
            <person name="Shi X.-G."/>
            <person name="Ren J.-P."/>
            <person name="Chen E.-F."/>
            <person name="Sun J.-M."/>
        </authorList>
    </citation>
    <scope>NUCLEOTIDE SEQUENCE</scope>
    <source>
        <strain evidence="8">Adult_tree_wgs_1</strain>
        <tissue evidence="8">Leaves</tissue>
    </source>
</reference>
<evidence type="ECO:0000256" key="1">
    <source>
        <dbReference type="ARBA" id="ARBA00004370"/>
    </source>
</evidence>
<dbReference type="SUPFAM" id="SSF52058">
    <property type="entry name" value="L domain-like"/>
    <property type="match status" value="1"/>
</dbReference>
<accession>A0A834GAM6</accession>
<dbReference type="InterPro" id="IPR055414">
    <property type="entry name" value="LRR_R13L4/SHOC2-like"/>
</dbReference>
<evidence type="ECO:0000256" key="3">
    <source>
        <dbReference type="ARBA" id="ARBA00022729"/>
    </source>
</evidence>
<keyword evidence="4" id="KW-0677">Repeat</keyword>
<dbReference type="EMBL" id="WJXA01000010">
    <property type="protein sequence ID" value="KAF7130045.1"/>
    <property type="molecule type" value="Genomic_DNA"/>
</dbReference>
<dbReference type="Proteomes" id="UP000626092">
    <property type="component" value="Unassembled WGS sequence"/>
</dbReference>
<keyword evidence="3 6" id="KW-0732">Signal</keyword>
<comment type="caution">
    <text evidence="8">The sequence shown here is derived from an EMBL/GenBank/DDBJ whole genome shotgun (WGS) entry which is preliminary data.</text>
</comment>
<proteinExistence type="predicted"/>
<gene>
    <name evidence="8" type="ORF">RHSIM_Rhsim10G0032500</name>
</gene>
<dbReference type="FunFam" id="3.80.10.10:FF:000221">
    <property type="entry name" value="Leucine-rich repeat receptor-like protein kinase PXL1"/>
    <property type="match status" value="1"/>
</dbReference>
<keyword evidence="5" id="KW-0472">Membrane</keyword>
<evidence type="ECO:0000313" key="9">
    <source>
        <dbReference type="Proteomes" id="UP000626092"/>
    </source>
</evidence>
<keyword evidence="9" id="KW-1185">Reference proteome</keyword>
<comment type="subcellular location">
    <subcellularLocation>
        <location evidence="1">Membrane</location>
    </subcellularLocation>
</comment>
<protein>
    <recommendedName>
        <fullName evidence="7">Disease resistance R13L4/SHOC-2-like LRR domain-containing protein</fullName>
    </recommendedName>
</protein>
<dbReference type="Pfam" id="PF23598">
    <property type="entry name" value="LRR_14"/>
    <property type="match status" value="1"/>
</dbReference>
<name>A0A834GAM6_RHOSS</name>
<feature type="chain" id="PRO_5032652718" description="Disease resistance R13L4/SHOC-2-like LRR domain-containing protein" evidence="6">
    <location>
        <begin position="29"/>
        <end position="401"/>
    </location>
</feature>
<dbReference type="AlphaFoldDB" id="A0A834GAM6"/>
<evidence type="ECO:0000256" key="5">
    <source>
        <dbReference type="ARBA" id="ARBA00023136"/>
    </source>
</evidence>
<evidence type="ECO:0000256" key="4">
    <source>
        <dbReference type="ARBA" id="ARBA00022737"/>
    </source>
</evidence>
<feature type="domain" description="Disease resistance R13L4/SHOC-2-like LRR" evidence="7">
    <location>
        <begin position="173"/>
        <end position="283"/>
    </location>
</feature>
<dbReference type="InterPro" id="IPR032675">
    <property type="entry name" value="LRR_dom_sf"/>
</dbReference>
<dbReference type="Gene3D" id="3.80.10.10">
    <property type="entry name" value="Ribonuclease Inhibitor"/>
    <property type="match status" value="2"/>
</dbReference>
<feature type="signal peptide" evidence="6">
    <location>
        <begin position="1"/>
        <end position="28"/>
    </location>
</feature>
<dbReference type="PANTHER" id="PTHR47988">
    <property type="entry name" value="SOMATIC EMBRYOGENESIS RECEPTOR KINASE 1"/>
    <property type="match status" value="1"/>
</dbReference>
<keyword evidence="2" id="KW-0433">Leucine-rich repeat</keyword>
<evidence type="ECO:0000256" key="6">
    <source>
        <dbReference type="SAM" id="SignalP"/>
    </source>
</evidence>
<sequence length="401" mass="43773">MGNNTISSSIYSVMLLAISMAACVSTFAVPSSAKSLSSSFSFSAEAEALLKSGWWAGVALTNFSLKNHCYLKGITCNRAGSVIRMEVHFFYSHGRLSNMSWSSLPNLGYLDISDSDLIGGIPGEIGTLSKLTHLDLSYNFGLQGVLPPDLGNLTQLVHLDLSVTDIGGPIPSTIGNLSSLAYLSLYSNQLSGSIPPEIGNLKNLVEMDLSSNNFRGPIPSSIGHLSNLAHLYLHSSQLDGPIPCEIGKLQKLDKVDMSYNNLHGPIPREIGNLSGLTYLALDRNDLVGTIPNELAYLPLKYLNLSQNNLSGTCKFASKLRFVPVVLDLSYNLLDCQIPNRSPNGCPNEPKFRPSMLRLSQEFLSRRKALATPLRTVSLWNLWNRKMDFVHQSNEQVISAQV</sequence>